<accession>A0A255Z6L4</accession>
<evidence type="ECO:0000256" key="5">
    <source>
        <dbReference type="ARBA" id="ARBA00023004"/>
    </source>
</evidence>
<feature type="chain" id="PRO_5012942754" description="Cytochrome c domain-containing protein" evidence="7">
    <location>
        <begin position="24"/>
        <end position="125"/>
    </location>
</feature>
<evidence type="ECO:0000256" key="6">
    <source>
        <dbReference type="PROSITE-ProRule" id="PRU00433"/>
    </source>
</evidence>
<sequence length="125" mass="12792">MRISRAVYICAIATLGMTGAAGAQDAAAGARLFTAKCQACHQLDPAKGSGMGPNLAGVIGRKSAALPGFNYSPAMKGANLVWDNASLDAYLKAPQAAIKGNRMTFAGIADAPHRADLIAFLATKN</sequence>
<dbReference type="Gene3D" id="1.10.760.10">
    <property type="entry name" value="Cytochrome c-like domain"/>
    <property type="match status" value="1"/>
</dbReference>
<keyword evidence="1" id="KW-0813">Transport</keyword>
<dbReference type="OrthoDB" id="9805828at2"/>
<dbReference type="InterPro" id="IPR002327">
    <property type="entry name" value="Cyt_c_1A/1B"/>
</dbReference>
<dbReference type="PROSITE" id="PS51007">
    <property type="entry name" value="CYTC"/>
    <property type="match status" value="1"/>
</dbReference>
<feature type="signal peptide" evidence="7">
    <location>
        <begin position="1"/>
        <end position="23"/>
    </location>
</feature>
<dbReference type="EMBL" id="NOXU01000018">
    <property type="protein sequence ID" value="OYQ37072.1"/>
    <property type="molecule type" value="Genomic_DNA"/>
</dbReference>
<keyword evidence="2 6" id="KW-0349">Heme</keyword>
<dbReference type="SUPFAM" id="SSF46626">
    <property type="entry name" value="Cytochrome c"/>
    <property type="match status" value="1"/>
</dbReference>
<dbReference type="Pfam" id="PF00034">
    <property type="entry name" value="Cytochrom_C"/>
    <property type="match status" value="1"/>
</dbReference>
<dbReference type="GO" id="GO:0046872">
    <property type="term" value="F:metal ion binding"/>
    <property type="evidence" value="ECO:0007669"/>
    <property type="project" value="UniProtKB-KW"/>
</dbReference>
<dbReference type="AlphaFoldDB" id="A0A255Z6L4"/>
<keyword evidence="10" id="KW-1185">Reference proteome</keyword>
<evidence type="ECO:0000313" key="10">
    <source>
        <dbReference type="Proteomes" id="UP000216998"/>
    </source>
</evidence>
<proteinExistence type="predicted"/>
<evidence type="ECO:0000256" key="7">
    <source>
        <dbReference type="SAM" id="SignalP"/>
    </source>
</evidence>
<feature type="domain" description="Cytochrome c" evidence="8">
    <location>
        <begin position="24"/>
        <end position="125"/>
    </location>
</feature>
<comment type="caution">
    <text evidence="9">The sequence shown here is derived from an EMBL/GenBank/DDBJ whole genome shotgun (WGS) entry which is preliminary data.</text>
</comment>
<dbReference type="InterPro" id="IPR036909">
    <property type="entry name" value="Cyt_c-like_dom_sf"/>
</dbReference>
<reference evidence="9 10" key="1">
    <citation type="submission" date="2017-07" db="EMBL/GenBank/DDBJ databases">
        <title>Niveispirillum cyanobacteriorum sp. nov., isolated from cyanobacterial aggregates in a eutrophic lake.</title>
        <authorList>
            <person name="Cai H."/>
        </authorList>
    </citation>
    <scope>NUCLEOTIDE SEQUENCE [LARGE SCALE GENOMIC DNA]</scope>
    <source>
        <strain evidence="10">TH1-14</strain>
    </source>
</reference>
<evidence type="ECO:0000259" key="8">
    <source>
        <dbReference type="PROSITE" id="PS51007"/>
    </source>
</evidence>
<keyword evidence="4" id="KW-0249">Electron transport</keyword>
<dbReference type="GO" id="GO:0009055">
    <property type="term" value="F:electron transfer activity"/>
    <property type="evidence" value="ECO:0007669"/>
    <property type="project" value="InterPro"/>
</dbReference>
<keyword evidence="3 6" id="KW-0479">Metal-binding</keyword>
<name>A0A255Z6L4_9PROT</name>
<dbReference type="PRINTS" id="PR00604">
    <property type="entry name" value="CYTCHRMECIAB"/>
</dbReference>
<keyword evidence="5 6" id="KW-0408">Iron</keyword>
<evidence type="ECO:0000313" key="9">
    <source>
        <dbReference type="EMBL" id="OYQ37072.1"/>
    </source>
</evidence>
<keyword evidence="7" id="KW-0732">Signal</keyword>
<evidence type="ECO:0000256" key="3">
    <source>
        <dbReference type="ARBA" id="ARBA00022723"/>
    </source>
</evidence>
<evidence type="ECO:0000256" key="1">
    <source>
        <dbReference type="ARBA" id="ARBA00022448"/>
    </source>
</evidence>
<gene>
    <name evidence="9" type="ORF">CHU95_02545</name>
</gene>
<protein>
    <recommendedName>
        <fullName evidence="8">Cytochrome c domain-containing protein</fullName>
    </recommendedName>
</protein>
<dbReference type="GO" id="GO:0020037">
    <property type="term" value="F:heme binding"/>
    <property type="evidence" value="ECO:0007669"/>
    <property type="project" value="InterPro"/>
</dbReference>
<dbReference type="PANTHER" id="PTHR11961">
    <property type="entry name" value="CYTOCHROME C"/>
    <property type="match status" value="1"/>
</dbReference>
<organism evidence="9 10">
    <name type="scientific">Niveispirillum lacus</name>
    <dbReference type="NCBI Taxonomy" id="1981099"/>
    <lineage>
        <taxon>Bacteria</taxon>
        <taxon>Pseudomonadati</taxon>
        <taxon>Pseudomonadota</taxon>
        <taxon>Alphaproteobacteria</taxon>
        <taxon>Rhodospirillales</taxon>
        <taxon>Azospirillaceae</taxon>
        <taxon>Niveispirillum</taxon>
    </lineage>
</organism>
<dbReference type="InterPro" id="IPR009056">
    <property type="entry name" value="Cyt_c-like_dom"/>
</dbReference>
<evidence type="ECO:0000256" key="4">
    <source>
        <dbReference type="ARBA" id="ARBA00022982"/>
    </source>
</evidence>
<evidence type="ECO:0000256" key="2">
    <source>
        <dbReference type="ARBA" id="ARBA00022617"/>
    </source>
</evidence>
<dbReference type="Proteomes" id="UP000216998">
    <property type="component" value="Unassembled WGS sequence"/>
</dbReference>